<organism evidence="1 2">
    <name type="scientific">Laribacter hongkongensis</name>
    <dbReference type="NCBI Taxonomy" id="168471"/>
    <lineage>
        <taxon>Bacteria</taxon>
        <taxon>Pseudomonadati</taxon>
        <taxon>Pseudomonadota</taxon>
        <taxon>Betaproteobacteria</taxon>
        <taxon>Neisseriales</taxon>
        <taxon>Aquaspirillaceae</taxon>
        <taxon>Laribacter</taxon>
    </lineage>
</organism>
<dbReference type="EMBL" id="CP022115">
    <property type="protein sequence ID" value="ASJ25716.1"/>
    <property type="molecule type" value="Genomic_DNA"/>
</dbReference>
<protein>
    <submittedName>
        <fullName evidence="1">Uncharacterized protein</fullName>
    </submittedName>
</protein>
<dbReference type="RefSeq" id="WP_088861469.1">
    <property type="nucleotide sequence ID" value="NZ_CP022115.1"/>
</dbReference>
<gene>
    <name evidence="1" type="ORF">LHGZ1_2885</name>
</gene>
<proteinExistence type="predicted"/>
<evidence type="ECO:0000313" key="2">
    <source>
        <dbReference type="Proteomes" id="UP000197424"/>
    </source>
</evidence>
<dbReference type="AlphaFoldDB" id="A0A248LMX8"/>
<dbReference type="OrthoDB" id="8566500at2"/>
<dbReference type="Proteomes" id="UP000197424">
    <property type="component" value="Chromosome"/>
</dbReference>
<reference evidence="2" key="1">
    <citation type="submission" date="2017-06" db="EMBL/GenBank/DDBJ databases">
        <title>Whole genome sequence of Laribacter hongkongensis LHGZ1.</title>
        <authorList>
            <person name="Chen D."/>
            <person name="Wu H."/>
            <person name="Chen J."/>
        </authorList>
    </citation>
    <scope>NUCLEOTIDE SEQUENCE [LARGE SCALE GENOMIC DNA]</scope>
    <source>
        <strain evidence="2">LHGZ1</strain>
    </source>
</reference>
<evidence type="ECO:0000313" key="1">
    <source>
        <dbReference type="EMBL" id="ASJ25716.1"/>
    </source>
</evidence>
<accession>A0A248LMX8</accession>
<sequence>MNARLPQPVIEALTVTAHRQKPLIGASLLERLLLRHVAVVCPESRLVVAVIKQAFIDLCSPSKHLRTEARRFFRDGRLELWCDQVGLSPNFMREIATKAGYLNPSDTDEGGVHA</sequence>
<name>A0A248LMX8_9NEIS</name>